<accession>A0A5C8PDE6</accession>
<keyword evidence="4" id="KW-1185">Reference proteome</keyword>
<feature type="region of interest" description="Disordered" evidence="2">
    <location>
        <begin position="33"/>
        <end position="53"/>
    </location>
</feature>
<dbReference type="Proteomes" id="UP000321638">
    <property type="component" value="Unassembled WGS sequence"/>
</dbReference>
<dbReference type="GO" id="GO:0055085">
    <property type="term" value="P:transmembrane transport"/>
    <property type="evidence" value="ECO:0007669"/>
    <property type="project" value="InterPro"/>
</dbReference>
<reference evidence="3 4" key="1">
    <citation type="submission" date="2019-06" db="EMBL/GenBank/DDBJ databases">
        <title>New taxonomy in bacterial strain CC-CFT640, isolated from vineyard.</title>
        <authorList>
            <person name="Lin S.-Y."/>
            <person name="Tsai C.-F."/>
            <person name="Young C.-C."/>
        </authorList>
    </citation>
    <scope>NUCLEOTIDE SEQUENCE [LARGE SCALE GENOMIC DNA]</scope>
    <source>
        <strain evidence="3 4">CC-CFT640</strain>
    </source>
</reference>
<dbReference type="NCBIfam" id="NF037995">
    <property type="entry name" value="TRAP_S1"/>
    <property type="match status" value="1"/>
</dbReference>
<dbReference type="Gene3D" id="3.40.190.170">
    <property type="entry name" value="Bacterial extracellular solute-binding protein, family 7"/>
    <property type="match status" value="1"/>
</dbReference>
<evidence type="ECO:0000256" key="2">
    <source>
        <dbReference type="SAM" id="MobiDB-lite"/>
    </source>
</evidence>
<comment type="caution">
    <text evidence="3">The sequence shown here is derived from an EMBL/GenBank/DDBJ whole genome shotgun (WGS) entry which is preliminary data.</text>
</comment>
<dbReference type="PANTHER" id="PTHR33376">
    <property type="match status" value="1"/>
</dbReference>
<sequence length="397" mass="43362">MERYVQAVDRAAIGETSSGVSGSSHRISANRHDLAAQPPARSRPVASCHAARPRGRFGRDRMLTIHRRSVVLGVLGAAAASSRATAQSPVKWDMYSMVGVTHPITLRYKAFADEVKTATGGKLDIIVRPAGELPFRATEVVKVTGDNQVQLSEGYQGFISGAVPLASIASLPFLVRNGEELEKVWPIIDKYTAVEFKKSGVQTLFHHTWPVQNIFGRGKPIKTVDDFKGRKIRSTDGKQAEMLKQLGASSVSLTTAEVPVAMERGVAEGFITAGFNIIGAKWYEFVQWGWLGDVHIGGPDYTLVNVAAYDKLDADTRAKLDAVAKDYAPRFRAANLGDEAKDLDTLKTKYKVDLFVPPKEQVDALIEKMKPYWEQWASGHGANGVAMLKEIRAALGK</sequence>
<dbReference type="InterPro" id="IPR018389">
    <property type="entry name" value="DctP_fam"/>
</dbReference>
<dbReference type="PANTHER" id="PTHR33376:SF4">
    <property type="entry name" value="SIALIC ACID-BINDING PERIPLASMIC PROTEIN SIAP"/>
    <property type="match status" value="1"/>
</dbReference>
<proteinExistence type="predicted"/>
<dbReference type="OrthoDB" id="9799287at2"/>
<dbReference type="InterPro" id="IPR038404">
    <property type="entry name" value="TRAP_DctP_sf"/>
</dbReference>
<organism evidence="3 4">
    <name type="scientific">Vineibacter terrae</name>
    <dbReference type="NCBI Taxonomy" id="2586908"/>
    <lineage>
        <taxon>Bacteria</taxon>
        <taxon>Pseudomonadati</taxon>
        <taxon>Pseudomonadota</taxon>
        <taxon>Alphaproteobacteria</taxon>
        <taxon>Hyphomicrobiales</taxon>
        <taxon>Vineibacter</taxon>
    </lineage>
</organism>
<evidence type="ECO:0000313" key="4">
    <source>
        <dbReference type="Proteomes" id="UP000321638"/>
    </source>
</evidence>
<dbReference type="EMBL" id="VDUZ01000041">
    <property type="protein sequence ID" value="TXL71618.1"/>
    <property type="molecule type" value="Genomic_DNA"/>
</dbReference>
<dbReference type="Pfam" id="PF03480">
    <property type="entry name" value="DctP"/>
    <property type="match status" value="1"/>
</dbReference>
<keyword evidence="1" id="KW-0732">Signal</keyword>
<evidence type="ECO:0000313" key="3">
    <source>
        <dbReference type="EMBL" id="TXL71618.1"/>
    </source>
</evidence>
<name>A0A5C8PDE6_9HYPH</name>
<evidence type="ECO:0000256" key="1">
    <source>
        <dbReference type="ARBA" id="ARBA00022729"/>
    </source>
</evidence>
<evidence type="ECO:0008006" key="5">
    <source>
        <dbReference type="Google" id="ProtNLM"/>
    </source>
</evidence>
<protein>
    <recommendedName>
        <fullName evidence="5">TRAP transporter substrate-binding protein</fullName>
    </recommendedName>
</protein>
<dbReference type="AlphaFoldDB" id="A0A5C8PDE6"/>
<gene>
    <name evidence="3" type="ORF">FHP25_29205</name>
</gene>